<feature type="region of interest" description="Disordered" evidence="1">
    <location>
        <begin position="1"/>
        <end position="56"/>
    </location>
</feature>
<evidence type="ECO:0000256" key="1">
    <source>
        <dbReference type="SAM" id="MobiDB-lite"/>
    </source>
</evidence>
<feature type="compositionally biased region" description="Polar residues" evidence="1">
    <location>
        <begin position="1"/>
        <end position="40"/>
    </location>
</feature>
<dbReference type="InParanoid" id="A0A0C3FF93"/>
<keyword evidence="3" id="KW-1185">Reference proteome</keyword>
<protein>
    <submittedName>
        <fullName evidence="2">Uncharacterized protein</fullName>
    </submittedName>
</protein>
<organism evidence="2 3">
    <name type="scientific">Piloderma croceum (strain F 1598)</name>
    <dbReference type="NCBI Taxonomy" id="765440"/>
    <lineage>
        <taxon>Eukaryota</taxon>
        <taxon>Fungi</taxon>
        <taxon>Dikarya</taxon>
        <taxon>Basidiomycota</taxon>
        <taxon>Agaricomycotina</taxon>
        <taxon>Agaricomycetes</taxon>
        <taxon>Agaricomycetidae</taxon>
        <taxon>Atheliales</taxon>
        <taxon>Atheliaceae</taxon>
        <taxon>Piloderma</taxon>
    </lineage>
</organism>
<dbReference type="STRING" id="765440.A0A0C3FF93"/>
<feature type="region of interest" description="Disordered" evidence="1">
    <location>
        <begin position="466"/>
        <end position="487"/>
    </location>
</feature>
<evidence type="ECO:0000313" key="3">
    <source>
        <dbReference type="Proteomes" id="UP000054166"/>
    </source>
</evidence>
<dbReference type="EMBL" id="KN833015">
    <property type="protein sequence ID" value="KIM78589.1"/>
    <property type="molecule type" value="Genomic_DNA"/>
</dbReference>
<sequence length="1182" mass="134182">MLKQTFSQHSPLRSDSEESNATPTHDVSGTWLSSNASASDTKLKEPAPFKVDKEIEKSQDGDTFEDRLLSPMDSGYFTFAKQFSTDNKASIESTVKKIAVEASSVVNAKALEDGIVSFAEGSKILMQGLDAVAAVHPFIGVVVLAFKAVVTLELKRRDNDKKVIALKMEMADMMTIFLDLQDVRDEPRPDGTTLAGRTQQLMKKIADDIVACGNVCDTYAKKGLVVKVLKSPLFEPRFAEFAGRFSERRKQLGLALHIHTTLGVDSANKTLAVMHEQVRAVDEKLNMLTLFRMLDSPHEKELARLIELRGGVTNCLNNDIILKELTAVNQAANPAAALSSLRDPLAPSSQSSQPFDPKAFYTMRSELKEDIQDSLQRNMEVFERKLQVQKQQLVAEIRSVVEESSERVISAVSAGPHDRILDPDLRWLWKDMGWRSSVKARHFVLALHDFFIDRLRDTNILTADDTSVRASSPAPSTISSEGGTGTDSLSDVFHNSLPSHGLKRRESDRWYVGYLNMLRLQPLIECFDDDGTGWISVKEANQLTTSSPKGWSLIRWLAFWAAGWHASVWSYQNKICGLLMTISDDLKRVLHTNRVVIDAYFSDPVFLKLDLLIRSVVPTVNHDTELERRMSSYVEQEEHRMEQNLKDVEFDIDDQNTLSLITGPGRIERYLFPLIFLLLRSHSRIIKIGSKVVLHKDEFNKAIQSFTQVFNAVQERINTLSAIFRQQNLEVNSQFSHVAFGMFHFLADPENHLDKSQGNPLFVSWEDQAPKDLDHSILRYGIYEEFDLGGRYQELPPFSAKPTVPNFPPIEGAWSGHFFLDVPKSQSNSLVDIVITSCTAHGKFEGHGFEAIDGKFRVRGDIRPVGGSAFLVEFQREYLSEVGRAPIFCVGKVDSTANNIKGKWSFCSKTPEKHMFLTRTPAPLYRFRYTEAAFVSNKARARWSFACSVIRYQVRQRNFSWCFIQENIARRRRFVYLHIRRDLGWSWYAPLDDLKEGEVEELFGLELATCPYDNRLFRLIAKAQLRRTSIHHNTFCAQCRLVPREYRMICLKCTNKSFLKQIDLCTGSCMDKPIKYEDFDHHPVHPVVRAPRLVHDRHLGPLNSSSWKAFHRAAQLFHITNRNIESDTVTGDESDDAETAMDNSDNEFSIVSCNCCKQPVSVPFWICVTCYTHHGMFPTKSC</sequence>
<evidence type="ECO:0000313" key="2">
    <source>
        <dbReference type="EMBL" id="KIM78589.1"/>
    </source>
</evidence>
<dbReference type="Proteomes" id="UP000054166">
    <property type="component" value="Unassembled WGS sequence"/>
</dbReference>
<proteinExistence type="predicted"/>
<dbReference type="OrthoDB" id="2122982at2759"/>
<reference evidence="2 3" key="1">
    <citation type="submission" date="2014-04" db="EMBL/GenBank/DDBJ databases">
        <authorList>
            <consortium name="DOE Joint Genome Institute"/>
            <person name="Kuo A."/>
            <person name="Tarkka M."/>
            <person name="Buscot F."/>
            <person name="Kohler A."/>
            <person name="Nagy L.G."/>
            <person name="Floudas D."/>
            <person name="Copeland A."/>
            <person name="Barry K.W."/>
            <person name="Cichocki N."/>
            <person name="Veneault-Fourrey C."/>
            <person name="LaButti K."/>
            <person name="Lindquist E.A."/>
            <person name="Lipzen A."/>
            <person name="Lundell T."/>
            <person name="Morin E."/>
            <person name="Murat C."/>
            <person name="Sun H."/>
            <person name="Tunlid A."/>
            <person name="Henrissat B."/>
            <person name="Grigoriev I.V."/>
            <person name="Hibbett D.S."/>
            <person name="Martin F."/>
            <person name="Nordberg H.P."/>
            <person name="Cantor M.N."/>
            <person name="Hua S.X."/>
        </authorList>
    </citation>
    <scope>NUCLEOTIDE SEQUENCE [LARGE SCALE GENOMIC DNA]</scope>
    <source>
        <strain evidence="2 3">F 1598</strain>
    </source>
</reference>
<reference evidence="3" key="2">
    <citation type="submission" date="2015-01" db="EMBL/GenBank/DDBJ databases">
        <title>Evolutionary Origins and Diversification of the Mycorrhizal Mutualists.</title>
        <authorList>
            <consortium name="DOE Joint Genome Institute"/>
            <consortium name="Mycorrhizal Genomics Consortium"/>
            <person name="Kohler A."/>
            <person name="Kuo A."/>
            <person name="Nagy L.G."/>
            <person name="Floudas D."/>
            <person name="Copeland A."/>
            <person name="Barry K.W."/>
            <person name="Cichocki N."/>
            <person name="Veneault-Fourrey C."/>
            <person name="LaButti K."/>
            <person name="Lindquist E.A."/>
            <person name="Lipzen A."/>
            <person name="Lundell T."/>
            <person name="Morin E."/>
            <person name="Murat C."/>
            <person name="Riley R."/>
            <person name="Ohm R."/>
            <person name="Sun H."/>
            <person name="Tunlid A."/>
            <person name="Henrissat B."/>
            <person name="Grigoriev I.V."/>
            <person name="Hibbett D.S."/>
            <person name="Martin F."/>
        </authorList>
    </citation>
    <scope>NUCLEOTIDE SEQUENCE [LARGE SCALE GENOMIC DNA]</scope>
    <source>
        <strain evidence="3">F 1598</strain>
    </source>
</reference>
<feature type="compositionally biased region" description="Basic and acidic residues" evidence="1">
    <location>
        <begin position="41"/>
        <end position="56"/>
    </location>
</feature>
<accession>A0A0C3FF93</accession>
<gene>
    <name evidence="2" type="ORF">PILCRDRAFT_824218</name>
</gene>
<name>A0A0C3FF93_PILCF</name>
<dbReference type="AlphaFoldDB" id="A0A0C3FF93"/>
<dbReference type="HOGENOM" id="CLU_004050_1_0_1"/>